<evidence type="ECO:0000256" key="7">
    <source>
        <dbReference type="ARBA" id="ARBA00047899"/>
    </source>
</evidence>
<dbReference type="GO" id="GO:0005829">
    <property type="term" value="C:cytosol"/>
    <property type="evidence" value="ECO:0007669"/>
    <property type="project" value="Ensembl"/>
</dbReference>
<keyword evidence="2" id="KW-0723">Serine/threonine-protein kinase</keyword>
<sequence>MPLSSSSVPLASALAVPPAKNTPLDSPSTQILWVLGELAVPSSLPPTVSGAPPHQQEESISSDPCPSSLTFALCVSCGGPHLVLSSQEMAGRALKQTGSRSIEAALEYISKMGYLDPRNEQIVRVIKQTSPGKGITPAPVPRRPSFEGTGEPFPPYHQMSGAVYEGSSTLEEVPRQYMDFLFAGSTHSVPGGHQHQPKGYATNMEAAGMNFPVASPHYRPHVLVPGEPLGYGIQRSPSFQNKEAGAYANLAAKGPAVQPGASHAFPPTGGATGLYMPHPHHKQAHQMHMMGSRGQVFTSDSPPQSLITPSRNSLNVDLYDMSSPPVQQWQSSTLSRRDSLQKPGLEAPPRQHVAFLPEGPIPSRTNSFNNHQQPTEPSMPSPNTITAVTAAHILHPVKSVRVMRPEPQTAMGPSHPAWVPAPSPGVESLDSKDEHPLPLGGASAYPLDVDYGSPDLRCPPPPYPKHLLLRSKSEQYDMDSLCVGMEQSLRGSQAAEPAERSDKSHKNAKGEKVGKDKKQIQTSPVPVRKNSRDEEKRESRIKSYSPYAFKFFMEQHVENVIKTYQQKVNRRLQLEQEMAKAGLCEAEQEQMRKILYQKESNYNRLKRAKMDKSMFVKIKTLGIGAFGEVCLACKVDTHALYAMKTLRKKDVLNRNQVAHVKAERDILAEADNEWVVKLYYSFQDKDSLYFVMDYIPGGDMMSLLIRMEVFPEHLARFYIAELTLAIESVHKMGFIHRDIKPDNILIDLDGHIKLTDFGLCTGFRWTHNSKYYQKGIVLDVRHPSSTSRHITKPSKATLSHLGGS</sequence>
<evidence type="ECO:0000259" key="11">
    <source>
        <dbReference type="PROSITE" id="PS50011"/>
    </source>
</evidence>
<feature type="compositionally biased region" description="Basic and acidic residues" evidence="10">
    <location>
        <begin position="497"/>
        <end position="519"/>
    </location>
</feature>
<evidence type="ECO:0000256" key="8">
    <source>
        <dbReference type="ARBA" id="ARBA00048679"/>
    </source>
</evidence>
<dbReference type="GO" id="GO:0007010">
    <property type="term" value="P:cytoskeleton organization"/>
    <property type="evidence" value="ECO:0007669"/>
    <property type="project" value="UniProtKB-ARBA"/>
</dbReference>
<evidence type="ECO:0000256" key="6">
    <source>
        <dbReference type="ARBA" id="ARBA00022840"/>
    </source>
</evidence>
<dbReference type="GO" id="GO:0004674">
    <property type="term" value="F:protein serine/threonine kinase activity"/>
    <property type="evidence" value="ECO:0007669"/>
    <property type="project" value="UniProtKB-KW"/>
</dbReference>
<evidence type="ECO:0000256" key="1">
    <source>
        <dbReference type="ARBA" id="ARBA00012513"/>
    </source>
</evidence>
<dbReference type="GO" id="GO:0005634">
    <property type="term" value="C:nucleus"/>
    <property type="evidence" value="ECO:0007669"/>
    <property type="project" value="Ensembl"/>
</dbReference>
<dbReference type="GO" id="GO:1900227">
    <property type="term" value="P:positive regulation of NLRP3 inflammasome complex assembly"/>
    <property type="evidence" value="ECO:0007669"/>
    <property type="project" value="Ensembl"/>
</dbReference>
<accession>A0A8C7ALU4</accession>
<dbReference type="SMART" id="SM00220">
    <property type="entry name" value="S_TKc"/>
    <property type="match status" value="1"/>
</dbReference>
<dbReference type="GO" id="GO:0035332">
    <property type="term" value="P:positive regulation of hippo signaling"/>
    <property type="evidence" value="ECO:0007669"/>
    <property type="project" value="Ensembl"/>
</dbReference>
<dbReference type="InterPro" id="IPR050236">
    <property type="entry name" value="Ser_Thr_kinase_AGC"/>
</dbReference>
<organism evidence="12 13">
    <name type="scientific">Neovison vison</name>
    <name type="common">American mink</name>
    <name type="synonym">Mustela vison</name>
    <dbReference type="NCBI Taxonomy" id="452646"/>
    <lineage>
        <taxon>Eukaryota</taxon>
        <taxon>Metazoa</taxon>
        <taxon>Chordata</taxon>
        <taxon>Craniata</taxon>
        <taxon>Vertebrata</taxon>
        <taxon>Euteleostomi</taxon>
        <taxon>Mammalia</taxon>
        <taxon>Eutheria</taxon>
        <taxon>Laurasiatheria</taxon>
        <taxon>Carnivora</taxon>
        <taxon>Caniformia</taxon>
        <taxon>Musteloidea</taxon>
        <taxon>Mustelidae</taxon>
        <taxon>Mustelinae</taxon>
        <taxon>Neogale</taxon>
    </lineage>
</organism>
<dbReference type="GO" id="GO:0046620">
    <property type="term" value="P:regulation of organ growth"/>
    <property type="evidence" value="ECO:0007669"/>
    <property type="project" value="TreeGrafter"/>
</dbReference>
<dbReference type="GO" id="GO:0000082">
    <property type="term" value="P:G1/S transition of mitotic cell cycle"/>
    <property type="evidence" value="ECO:0007669"/>
    <property type="project" value="Ensembl"/>
</dbReference>
<evidence type="ECO:0000256" key="10">
    <source>
        <dbReference type="SAM" id="MobiDB-lite"/>
    </source>
</evidence>
<dbReference type="GO" id="GO:0090090">
    <property type="term" value="P:negative regulation of canonical Wnt signaling pathway"/>
    <property type="evidence" value="ECO:0007669"/>
    <property type="project" value="Ensembl"/>
</dbReference>
<feature type="region of interest" description="Disordered" evidence="10">
    <location>
        <begin position="488"/>
        <end position="539"/>
    </location>
</feature>
<evidence type="ECO:0000256" key="2">
    <source>
        <dbReference type="ARBA" id="ARBA00022527"/>
    </source>
</evidence>
<evidence type="ECO:0000256" key="5">
    <source>
        <dbReference type="ARBA" id="ARBA00022777"/>
    </source>
</evidence>
<gene>
    <name evidence="12" type="primary">LATS2</name>
</gene>
<feature type="compositionally biased region" description="Basic and acidic residues" evidence="10">
    <location>
        <begin position="530"/>
        <end position="539"/>
    </location>
</feature>
<dbReference type="GO" id="GO:0035329">
    <property type="term" value="P:hippo signaling"/>
    <property type="evidence" value="ECO:0007669"/>
    <property type="project" value="Ensembl"/>
</dbReference>
<keyword evidence="3" id="KW-0808">Transferase</keyword>
<comment type="catalytic activity">
    <reaction evidence="8">
        <text>L-seryl-[protein] + ATP = O-phospho-L-seryl-[protein] + ADP + H(+)</text>
        <dbReference type="Rhea" id="RHEA:17989"/>
        <dbReference type="Rhea" id="RHEA-COMP:9863"/>
        <dbReference type="Rhea" id="RHEA-COMP:11604"/>
        <dbReference type="ChEBI" id="CHEBI:15378"/>
        <dbReference type="ChEBI" id="CHEBI:29999"/>
        <dbReference type="ChEBI" id="CHEBI:30616"/>
        <dbReference type="ChEBI" id="CHEBI:83421"/>
        <dbReference type="ChEBI" id="CHEBI:456216"/>
        <dbReference type="EC" id="2.7.11.1"/>
    </reaction>
</comment>
<evidence type="ECO:0000313" key="13">
    <source>
        <dbReference type="Proteomes" id="UP000694425"/>
    </source>
</evidence>
<dbReference type="SUPFAM" id="SSF46934">
    <property type="entry name" value="UBA-like"/>
    <property type="match status" value="1"/>
</dbReference>
<evidence type="ECO:0000256" key="4">
    <source>
        <dbReference type="ARBA" id="ARBA00022741"/>
    </source>
</evidence>
<dbReference type="GO" id="GO:0043065">
    <property type="term" value="P:positive regulation of apoptotic process"/>
    <property type="evidence" value="ECO:0007669"/>
    <property type="project" value="TreeGrafter"/>
</dbReference>
<dbReference type="Ensembl" id="ENSNVIT00000010262.1">
    <property type="protein sequence ID" value="ENSNVIP00000008770.1"/>
    <property type="gene ID" value="ENSNVIG00000006953.1"/>
</dbReference>
<dbReference type="InterPro" id="IPR000719">
    <property type="entry name" value="Prot_kinase_dom"/>
</dbReference>
<reference evidence="12" key="1">
    <citation type="submission" date="2025-08" db="UniProtKB">
        <authorList>
            <consortium name="Ensembl"/>
        </authorList>
    </citation>
    <scope>IDENTIFICATION</scope>
</reference>
<feature type="binding site" evidence="9">
    <location>
        <position position="644"/>
    </location>
    <ligand>
        <name>ATP</name>
        <dbReference type="ChEBI" id="CHEBI:30616"/>
    </ligand>
</feature>
<dbReference type="AlphaFoldDB" id="A0A8C7ALU4"/>
<dbReference type="InterPro" id="IPR009060">
    <property type="entry name" value="UBA-like_sf"/>
</dbReference>
<dbReference type="InterPro" id="IPR011009">
    <property type="entry name" value="Kinase-like_dom_sf"/>
</dbReference>
<dbReference type="CDD" id="cd21777">
    <property type="entry name" value="MobB_LATS2"/>
    <property type="match status" value="1"/>
</dbReference>
<dbReference type="PROSITE" id="PS00107">
    <property type="entry name" value="PROTEIN_KINASE_ATP"/>
    <property type="match status" value="1"/>
</dbReference>
<dbReference type="GeneTree" id="ENSGT00940000159161"/>
<keyword evidence="5" id="KW-0418">Kinase</keyword>
<reference evidence="12" key="2">
    <citation type="submission" date="2025-09" db="UniProtKB">
        <authorList>
            <consortium name="Ensembl"/>
        </authorList>
    </citation>
    <scope>IDENTIFICATION</scope>
</reference>
<feature type="domain" description="Protein kinase" evidence="11">
    <location>
        <begin position="615"/>
        <end position="804"/>
    </location>
</feature>
<feature type="region of interest" description="Disordered" evidence="10">
    <location>
        <begin position="323"/>
        <end position="347"/>
    </location>
</feature>
<dbReference type="InterPro" id="IPR017441">
    <property type="entry name" value="Protein_kinase_ATP_BS"/>
</dbReference>
<keyword evidence="13" id="KW-1185">Reference proteome</keyword>
<dbReference type="GO" id="GO:0000922">
    <property type="term" value="C:spindle pole"/>
    <property type="evidence" value="ECO:0007669"/>
    <property type="project" value="Ensembl"/>
</dbReference>
<dbReference type="InterPro" id="IPR008271">
    <property type="entry name" value="Ser/Thr_kinase_AS"/>
</dbReference>
<evidence type="ECO:0000256" key="3">
    <source>
        <dbReference type="ARBA" id="ARBA00022679"/>
    </source>
</evidence>
<keyword evidence="4 9" id="KW-0547">Nucleotide-binding</keyword>
<proteinExistence type="predicted"/>
<dbReference type="PANTHER" id="PTHR24356:SF149">
    <property type="entry name" value="SERINE_THREONINE-PROTEIN KINASE LATS2"/>
    <property type="match status" value="1"/>
</dbReference>
<name>A0A8C7ALU4_NEOVI</name>
<comment type="catalytic activity">
    <reaction evidence="7">
        <text>L-threonyl-[protein] + ATP = O-phospho-L-threonyl-[protein] + ADP + H(+)</text>
        <dbReference type="Rhea" id="RHEA:46608"/>
        <dbReference type="Rhea" id="RHEA-COMP:11060"/>
        <dbReference type="Rhea" id="RHEA-COMP:11605"/>
        <dbReference type="ChEBI" id="CHEBI:15378"/>
        <dbReference type="ChEBI" id="CHEBI:30013"/>
        <dbReference type="ChEBI" id="CHEBI:30616"/>
        <dbReference type="ChEBI" id="CHEBI:61977"/>
        <dbReference type="ChEBI" id="CHEBI:456216"/>
        <dbReference type="EC" id="2.7.11.1"/>
    </reaction>
</comment>
<dbReference type="EC" id="2.7.11.1" evidence="1"/>
<dbReference type="GO" id="GO:0034451">
    <property type="term" value="C:centriolar satellite"/>
    <property type="evidence" value="ECO:0007669"/>
    <property type="project" value="Ensembl"/>
</dbReference>
<feature type="region of interest" description="Disordered" evidence="10">
    <location>
        <begin position="359"/>
        <end position="383"/>
    </location>
</feature>
<dbReference type="GO" id="GO:0009755">
    <property type="term" value="P:hormone-mediated signaling pathway"/>
    <property type="evidence" value="ECO:0007669"/>
    <property type="project" value="Ensembl"/>
</dbReference>
<dbReference type="Gene3D" id="1.10.510.10">
    <property type="entry name" value="Transferase(Phosphotransferase) domain 1"/>
    <property type="match status" value="1"/>
</dbReference>
<feature type="region of interest" description="Disordered" evidence="10">
    <location>
        <begin position="407"/>
        <end position="441"/>
    </location>
</feature>
<dbReference type="SUPFAM" id="SSF56112">
    <property type="entry name" value="Protein kinase-like (PK-like)"/>
    <property type="match status" value="1"/>
</dbReference>
<dbReference type="PANTHER" id="PTHR24356">
    <property type="entry name" value="SERINE/THREONINE-PROTEIN KINASE"/>
    <property type="match status" value="1"/>
</dbReference>
<protein>
    <recommendedName>
        <fullName evidence="1">non-specific serine/threonine protein kinase</fullName>
        <ecNumber evidence="1">2.7.11.1</ecNumber>
    </recommendedName>
</protein>
<dbReference type="Proteomes" id="UP000694425">
    <property type="component" value="Unplaced"/>
</dbReference>
<dbReference type="Gene3D" id="3.30.200.20">
    <property type="entry name" value="Phosphorylase Kinase, domain 1"/>
    <property type="match status" value="1"/>
</dbReference>
<feature type="compositionally biased region" description="Polar residues" evidence="10">
    <location>
        <begin position="324"/>
        <end position="334"/>
    </location>
</feature>
<evidence type="ECO:0000313" key="12">
    <source>
        <dbReference type="Ensembl" id="ENSNVIP00000008770.1"/>
    </source>
</evidence>
<feature type="compositionally biased region" description="Polar residues" evidence="10">
    <location>
        <begin position="363"/>
        <end position="383"/>
    </location>
</feature>
<dbReference type="PROSITE" id="PS50011">
    <property type="entry name" value="PROTEIN_KINASE_DOM"/>
    <property type="match status" value="1"/>
</dbReference>
<dbReference type="Pfam" id="PF00069">
    <property type="entry name" value="Pkinase"/>
    <property type="match status" value="1"/>
</dbReference>
<evidence type="ECO:0000256" key="9">
    <source>
        <dbReference type="PROSITE-ProRule" id="PRU10141"/>
    </source>
</evidence>
<dbReference type="PROSITE" id="PS00108">
    <property type="entry name" value="PROTEIN_KINASE_ST"/>
    <property type="match status" value="1"/>
</dbReference>
<dbReference type="GO" id="GO:0005524">
    <property type="term" value="F:ATP binding"/>
    <property type="evidence" value="ECO:0007669"/>
    <property type="project" value="UniProtKB-UniRule"/>
</dbReference>
<keyword evidence="6 9" id="KW-0067">ATP-binding</keyword>